<evidence type="ECO:0000313" key="1">
    <source>
        <dbReference type="EMBL" id="MFC5477973.1"/>
    </source>
</evidence>
<sequence length="313" mass="35217">MYANEKFKRKIQLAFHVLCAFFFIVCSAAVSAVEIKSEYQRFSIITKNLVRQSLSDEQLIAGVSAAYTVLRARADLPGALPKLTHSELLLLFNAADEAAFYSSSVMHANDMLAIATELARKGSLDDSQIEKVYSSLIAARDYKSAGAWRNLHHTVIRDATLEMYGSTANSSTEPTELVLAGGHLKRIEFRLPEGGFVVAVGNPQCHFTQYAVEDIMGDPVLKKALAGRMKWISPQQRNESLVPFHDWNRRYLDAPISQAYLTSEWKMIDEWQTPTFYFFEDGVLKSKFAGWPREGRKELLRDSMSHVGIRTAP</sequence>
<comment type="caution">
    <text evidence="1">The sequence shown here is derived from an EMBL/GenBank/DDBJ whole genome shotgun (WGS) entry which is preliminary data.</text>
</comment>
<organism evidence="1 2">
    <name type="scientific">Massilia suwonensis</name>
    <dbReference type="NCBI Taxonomy" id="648895"/>
    <lineage>
        <taxon>Bacteria</taxon>
        <taxon>Pseudomonadati</taxon>
        <taxon>Pseudomonadota</taxon>
        <taxon>Betaproteobacteria</taxon>
        <taxon>Burkholderiales</taxon>
        <taxon>Oxalobacteraceae</taxon>
        <taxon>Telluria group</taxon>
        <taxon>Massilia</taxon>
    </lineage>
</organism>
<reference evidence="2" key="1">
    <citation type="journal article" date="2019" name="Int. J. Syst. Evol. Microbiol.">
        <title>The Global Catalogue of Microorganisms (GCM) 10K type strain sequencing project: providing services to taxonomists for standard genome sequencing and annotation.</title>
        <authorList>
            <consortium name="The Broad Institute Genomics Platform"/>
            <consortium name="The Broad Institute Genome Sequencing Center for Infectious Disease"/>
            <person name="Wu L."/>
            <person name="Ma J."/>
        </authorList>
    </citation>
    <scope>NUCLEOTIDE SEQUENCE [LARGE SCALE GENOMIC DNA]</scope>
    <source>
        <strain evidence="2">CCUG 43111</strain>
    </source>
</reference>
<keyword evidence="2" id="KW-1185">Reference proteome</keyword>
<proteinExistence type="predicted"/>
<dbReference type="Proteomes" id="UP001596101">
    <property type="component" value="Unassembled WGS sequence"/>
</dbReference>
<accession>A0ABW0MIE2</accession>
<dbReference type="EMBL" id="JBHSMR010000012">
    <property type="protein sequence ID" value="MFC5477973.1"/>
    <property type="molecule type" value="Genomic_DNA"/>
</dbReference>
<gene>
    <name evidence="1" type="ORF">ACFPQ5_07230</name>
</gene>
<name>A0ABW0MIE2_9BURK</name>
<evidence type="ECO:0000313" key="2">
    <source>
        <dbReference type="Proteomes" id="UP001596101"/>
    </source>
</evidence>
<dbReference type="RefSeq" id="WP_379752842.1">
    <property type="nucleotide sequence ID" value="NZ_JBHSMR010000012.1"/>
</dbReference>
<protein>
    <submittedName>
        <fullName evidence="1">Uncharacterized protein</fullName>
    </submittedName>
</protein>